<feature type="compositionally biased region" description="Basic and acidic residues" evidence="1">
    <location>
        <begin position="187"/>
        <end position="197"/>
    </location>
</feature>
<accession>D2W3E1</accession>
<dbReference type="EMBL" id="GG738931">
    <property type="protein sequence ID" value="EFC36373.1"/>
    <property type="molecule type" value="Genomic_DNA"/>
</dbReference>
<feature type="compositionally biased region" description="Low complexity" evidence="1">
    <location>
        <begin position="164"/>
        <end position="186"/>
    </location>
</feature>
<dbReference type="GeneID" id="8862286"/>
<proteinExistence type="predicted"/>
<dbReference type="RefSeq" id="XP_002669117.1">
    <property type="nucleotide sequence ID" value="XM_002669071.1"/>
</dbReference>
<name>D2W3E1_NAEGR</name>
<dbReference type="VEuPathDB" id="AmoebaDB:NAEGRDRAFT_75913"/>
<dbReference type="OrthoDB" id="10536143at2759"/>
<evidence type="ECO:0000313" key="2">
    <source>
        <dbReference type="EMBL" id="EFC36373.1"/>
    </source>
</evidence>
<feature type="compositionally biased region" description="Polar residues" evidence="1">
    <location>
        <begin position="129"/>
        <end position="141"/>
    </location>
</feature>
<sequence>MTPLTSISNNAGNLQTSPSNQIYHYPIKVQTNNNNGKSDEVQYPSAPSFDEIDFPEYQIVNNVQMQTMTSNIFKPIIDSLSEVSEEEDYRMFSQFKEFINSQRGPVMNEEKLYSLYISFRERYQQQANVNNVKNSKQQSPTVVLVNKSRVPSSGNATKAKPTIVNPNSPTVSTTSSTSSTNSSGSNSEKRRDGLRDVRKKYEEQKLEEMRIKQMKERNKAHFAQEMQQPCMDYNALVMRENTMYNVPSNQQMGASTNSYPIVNNPNDVISNGTYIPFKASHPQQSNSHITSRAISNSTGAGYLNYNNNNYWPNNK</sequence>
<dbReference type="Proteomes" id="UP000006671">
    <property type="component" value="Unassembled WGS sequence"/>
</dbReference>
<protein>
    <submittedName>
        <fullName evidence="2">Predicted protein</fullName>
    </submittedName>
</protein>
<keyword evidence="3" id="KW-1185">Reference proteome</keyword>
<feature type="region of interest" description="Disordered" evidence="1">
    <location>
        <begin position="129"/>
        <end position="197"/>
    </location>
</feature>
<organism evidence="3">
    <name type="scientific">Naegleria gruberi</name>
    <name type="common">Amoeba</name>
    <dbReference type="NCBI Taxonomy" id="5762"/>
    <lineage>
        <taxon>Eukaryota</taxon>
        <taxon>Discoba</taxon>
        <taxon>Heterolobosea</taxon>
        <taxon>Tetramitia</taxon>
        <taxon>Eutetramitia</taxon>
        <taxon>Vahlkampfiidae</taxon>
        <taxon>Naegleria</taxon>
    </lineage>
</organism>
<gene>
    <name evidence="2" type="ORF">NAEGRDRAFT_75913</name>
</gene>
<reference evidence="2 3" key="1">
    <citation type="journal article" date="2010" name="Cell">
        <title>The genome of Naegleria gruberi illuminates early eukaryotic versatility.</title>
        <authorList>
            <person name="Fritz-Laylin L.K."/>
            <person name="Prochnik S.E."/>
            <person name="Ginger M.L."/>
            <person name="Dacks J.B."/>
            <person name="Carpenter M.L."/>
            <person name="Field M.C."/>
            <person name="Kuo A."/>
            <person name="Paredez A."/>
            <person name="Chapman J."/>
            <person name="Pham J."/>
            <person name="Shu S."/>
            <person name="Neupane R."/>
            <person name="Cipriano M."/>
            <person name="Mancuso J."/>
            <person name="Tu H."/>
            <person name="Salamov A."/>
            <person name="Lindquist E."/>
            <person name="Shapiro H."/>
            <person name="Lucas S."/>
            <person name="Grigoriev I.V."/>
            <person name="Cande W.Z."/>
            <person name="Fulton C."/>
            <person name="Rokhsar D.S."/>
            <person name="Dawson S.C."/>
        </authorList>
    </citation>
    <scope>NUCLEOTIDE SEQUENCE [LARGE SCALE GENOMIC DNA]</scope>
    <source>
        <strain evidence="2 3">NEG-M</strain>
    </source>
</reference>
<dbReference type="InParanoid" id="D2W3E1"/>
<evidence type="ECO:0000256" key="1">
    <source>
        <dbReference type="SAM" id="MobiDB-lite"/>
    </source>
</evidence>
<dbReference type="KEGG" id="ngr:NAEGRDRAFT_75913"/>
<dbReference type="AlphaFoldDB" id="D2W3E1"/>
<evidence type="ECO:0000313" key="3">
    <source>
        <dbReference type="Proteomes" id="UP000006671"/>
    </source>
</evidence>